<accession>A0A445MIK5</accession>
<dbReference type="EMBL" id="KV876093">
    <property type="protein sequence ID" value="RZR74036.1"/>
    <property type="molecule type" value="Genomic_DNA"/>
</dbReference>
<organism evidence="2">
    <name type="scientific">Ensete ventricosum</name>
    <name type="common">Abyssinian banana</name>
    <name type="synonym">Musa ensete</name>
    <dbReference type="NCBI Taxonomy" id="4639"/>
    <lineage>
        <taxon>Eukaryota</taxon>
        <taxon>Viridiplantae</taxon>
        <taxon>Streptophyta</taxon>
        <taxon>Embryophyta</taxon>
        <taxon>Tracheophyta</taxon>
        <taxon>Spermatophyta</taxon>
        <taxon>Magnoliopsida</taxon>
        <taxon>Liliopsida</taxon>
        <taxon>Zingiberales</taxon>
        <taxon>Musaceae</taxon>
        <taxon>Ensete</taxon>
    </lineage>
</organism>
<dbReference type="AlphaFoldDB" id="A0A445MIK5"/>
<protein>
    <submittedName>
        <fullName evidence="2">Uncharacterized protein</fullName>
    </submittedName>
</protein>
<sequence length="119" mass="13367">MQVQIVPSGEQATCAGRRSECQLVERRSTWRARRIRWVRSIFAGPTKAGNPLVLLVPLLGPTLRVAERKRALASLVAIAEEHHRRSKTRKTGIAATSRGVKLRNDRYEKPCKTTHSEAD</sequence>
<reference evidence="2" key="1">
    <citation type="journal article" date="2018" name="Data Brief">
        <title>Genome sequence data from 17 accessions of Ensete ventricosum, a staple food crop for millions in Ethiopia.</title>
        <authorList>
            <person name="Yemataw Z."/>
            <person name="Muzemil S."/>
            <person name="Ambachew D."/>
            <person name="Tripathi L."/>
            <person name="Tesfaye K."/>
            <person name="Chala A."/>
            <person name="Farbos A."/>
            <person name="O'Neill P."/>
            <person name="Moore K."/>
            <person name="Grant M."/>
            <person name="Studholme D.J."/>
        </authorList>
    </citation>
    <scope>NUCLEOTIDE SEQUENCE [LARGE SCALE GENOMIC DNA]</scope>
    <source>
        <tissue evidence="2">Leaf</tissue>
    </source>
</reference>
<feature type="compositionally biased region" description="Basic and acidic residues" evidence="1">
    <location>
        <begin position="102"/>
        <end position="119"/>
    </location>
</feature>
<name>A0A445MIK5_ENSVE</name>
<proteinExistence type="predicted"/>
<evidence type="ECO:0000313" key="2">
    <source>
        <dbReference type="EMBL" id="RZR74036.1"/>
    </source>
</evidence>
<dbReference type="Proteomes" id="UP000290560">
    <property type="component" value="Unassembled WGS sequence"/>
</dbReference>
<gene>
    <name evidence="2" type="ORF">BHM03_00031372</name>
</gene>
<feature type="region of interest" description="Disordered" evidence="1">
    <location>
        <begin position="80"/>
        <end position="119"/>
    </location>
</feature>
<evidence type="ECO:0000256" key="1">
    <source>
        <dbReference type="SAM" id="MobiDB-lite"/>
    </source>
</evidence>